<dbReference type="GO" id="GO:0009847">
    <property type="term" value="P:spore germination"/>
    <property type="evidence" value="ECO:0007669"/>
    <property type="project" value="InterPro"/>
</dbReference>
<evidence type="ECO:0000256" key="1">
    <source>
        <dbReference type="ARBA" id="ARBA00004141"/>
    </source>
</evidence>
<feature type="transmembrane region" description="Helical" evidence="8">
    <location>
        <begin position="12"/>
        <end position="34"/>
    </location>
</feature>
<accession>A0A1H3GP11</accession>
<dbReference type="STRING" id="1503961.SAMN05421736_101226"/>
<reference evidence="10" key="1">
    <citation type="submission" date="2016-10" db="EMBL/GenBank/DDBJ databases">
        <authorList>
            <person name="Varghese N."/>
            <person name="Submissions S."/>
        </authorList>
    </citation>
    <scope>NUCLEOTIDE SEQUENCE [LARGE SCALE GENOMIC DNA]</scope>
    <source>
        <strain evidence="10">SP</strain>
    </source>
</reference>
<keyword evidence="10" id="KW-1185">Reference proteome</keyword>
<evidence type="ECO:0000256" key="2">
    <source>
        <dbReference type="ARBA" id="ARBA00007998"/>
    </source>
</evidence>
<organism evidence="9 10">
    <name type="scientific">Evansella caseinilytica</name>
    <dbReference type="NCBI Taxonomy" id="1503961"/>
    <lineage>
        <taxon>Bacteria</taxon>
        <taxon>Bacillati</taxon>
        <taxon>Bacillota</taxon>
        <taxon>Bacilli</taxon>
        <taxon>Bacillales</taxon>
        <taxon>Bacillaceae</taxon>
        <taxon>Evansella</taxon>
    </lineage>
</organism>
<feature type="transmembrane region" description="Helical" evidence="8">
    <location>
        <begin position="183"/>
        <end position="206"/>
    </location>
</feature>
<protein>
    <submittedName>
        <fullName evidence="9">Spore germination protein (Amino acid permease)</fullName>
    </submittedName>
</protein>
<feature type="transmembrane region" description="Helical" evidence="8">
    <location>
        <begin position="218"/>
        <end position="240"/>
    </location>
</feature>
<sequence length="365" mass="40410">MLEKGIISTRQFVLMLFIIITSFTALHVPGLLIMHAGGDAWLAVIGGWFLDVLLAIIYAYLGVRFPKENFVQYSMTILGKYAGRAVGILFPVFFLIVCSLLQRGLTHLIKFAFLPETPFAAILIGGAVIIGFGARKGIEVIARVCEIIGPIYLISIIFVVLMVMPMGEMENLQPQLVEGFQSIFTGAFMILTFFGICIMMAMFIPINNRVEDGFLAKFVAVSMGGFFVLSTVVLAVYVFGYDNIKNIVVPGLSLTRMIRIGEFIERLEIIWMMIAVGAGIMASAMMIWAFSLGTAQILSMQTFKPLIWPAVLLSSVLALTSFDNHMEHVYFLHYAYPIFAALVETGLIVLLFVMALILKKRGKAL</sequence>
<dbReference type="Pfam" id="PF03845">
    <property type="entry name" value="Spore_permease"/>
    <property type="match status" value="1"/>
</dbReference>
<feature type="transmembrane region" description="Helical" evidence="8">
    <location>
        <begin position="108"/>
        <end position="132"/>
    </location>
</feature>
<feature type="transmembrane region" description="Helical" evidence="8">
    <location>
        <begin position="40"/>
        <end position="61"/>
    </location>
</feature>
<feature type="transmembrane region" description="Helical" evidence="8">
    <location>
        <begin position="269"/>
        <end position="293"/>
    </location>
</feature>
<evidence type="ECO:0000256" key="7">
    <source>
        <dbReference type="ARBA" id="ARBA00023136"/>
    </source>
</evidence>
<feature type="transmembrane region" description="Helical" evidence="8">
    <location>
        <begin position="144"/>
        <end position="163"/>
    </location>
</feature>
<evidence type="ECO:0000256" key="4">
    <source>
        <dbReference type="ARBA" id="ARBA00022544"/>
    </source>
</evidence>
<evidence type="ECO:0000313" key="10">
    <source>
        <dbReference type="Proteomes" id="UP000198935"/>
    </source>
</evidence>
<evidence type="ECO:0000256" key="5">
    <source>
        <dbReference type="ARBA" id="ARBA00022692"/>
    </source>
</evidence>
<keyword evidence="7 8" id="KW-0472">Membrane</keyword>
<dbReference type="GO" id="GO:0016020">
    <property type="term" value="C:membrane"/>
    <property type="evidence" value="ECO:0007669"/>
    <property type="project" value="UniProtKB-SubCell"/>
</dbReference>
<comment type="similarity">
    <text evidence="2">Belongs to the amino acid-polyamine-organocation (APC) superfamily. Spore germination protein (SGP) (TC 2.A.3.9) family.</text>
</comment>
<dbReference type="OrthoDB" id="2446105at2"/>
<evidence type="ECO:0000313" key="9">
    <source>
        <dbReference type="EMBL" id="SDY04715.1"/>
    </source>
</evidence>
<name>A0A1H3GP11_9BACI</name>
<comment type="subcellular location">
    <subcellularLocation>
        <location evidence="1">Membrane</location>
        <topology evidence="1">Multi-pass membrane protein</topology>
    </subcellularLocation>
</comment>
<evidence type="ECO:0000256" key="3">
    <source>
        <dbReference type="ARBA" id="ARBA00022448"/>
    </source>
</evidence>
<gene>
    <name evidence="9" type="ORF">SAMN05421736_101226</name>
</gene>
<feature type="transmembrane region" description="Helical" evidence="8">
    <location>
        <begin position="81"/>
        <end position="102"/>
    </location>
</feature>
<keyword evidence="4" id="KW-0309">Germination</keyword>
<keyword evidence="5 8" id="KW-0812">Transmembrane</keyword>
<dbReference type="InterPro" id="IPR004761">
    <property type="entry name" value="Spore_GerAB"/>
</dbReference>
<evidence type="ECO:0000256" key="8">
    <source>
        <dbReference type="SAM" id="Phobius"/>
    </source>
</evidence>
<dbReference type="EMBL" id="FNPI01000001">
    <property type="protein sequence ID" value="SDY04715.1"/>
    <property type="molecule type" value="Genomic_DNA"/>
</dbReference>
<feature type="transmembrane region" description="Helical" evidence="8">
    <location>
        <begin position="305"/>
        <end position="322"/>
    </location>
</feature>
<dbReference type="Proteomes" id="UP000198935">
    <property type="component" value="Unassembled WGS sequence"/>
</dbReference>
<feature type="transmembrane region" description="Helical" evidence="8">
    <location>
        <begin position="334"/>
        <end position="358"/>
    </location>
</feature>
<dbReference type="AlphaFoldDB" id="A0A1H3GP11"/>
<keyword evidence="6 8" id="KW-1133">Transmembrane helix</keyword>
<dbReference type="Gene3D" id="1.20.1740.10">
    <property type="entry name" value="Amino acid/polyamine transporter I"/>
    <property type="match status" value="1"/>
</dbReference>
<proteinExistence type="inferred from homology"/>
<dbReference type="NCBIfam" id="TIGR00912">
    <property type="entry name" value="2A0309"/>
    <property type="match status" value="1"/>
</dbReference>
<dbReference type="PANTHER" id="PTHR34975:SF2">
    <property type="entry name" value="SPORE GERMINATION PROTEIN A2"/>
    <property type="match status" value="1"/>
</dbReference>
<keyword evidence="3" id="KW-0813">Transport</keyword>
<evidence type="ECO:0000256" key="6">
    <source>
        <dbReference type="ARBA" id="ARBA00022989"/>
    </source>
</evidence>
<dbReference type="PANTHER" id="PTHR34975">
    <property type="entry name" value="SPORE GERMINATION PROTEIN A2"/>
    <property type="match status" value="1"/>
</dbReference>